<comment type="subcellular location">
    <subcellularLocation>
        <location evidence="1">Membrane</location>
        <topology evidence="1">Multi-pass membrane protein</topology>
    </subcellularLocation>
</comment>
<evidence type="ECO:0000256" key="4">
    <source>
        <dbReference type="ARBA" id="ARBA00022989"/>
    </source>
</evidence>
<dbReference type="PANTHER" id="PTHR23291">
    <property type="entry name" value="BAX INHIBITOR-RELATED"/>
    <property type="match status" value="1"/>
</dbReference>
<reference evidence="8" key="1">
    <citation type="submission" date="2017-10" db="EMBL/GenBank/DDBJ databases">
        <authorList>
            <person name="Regsiter A."/>
            <person name="William W."/>
        </authorList>
    </citation>
    <scope>NUCLEOTIDE SEQUENCE [LARGE SCALE GENOMIC DNA]</scope>
</reference>
<feature type="transmembrane region" description="Helical" evidence="6">
    <location>
        <begin position="168"/>
        <end position="187"/>
    </location>
</feature>
<dbReference type="AlphaFoldDB" id="A0A2N9AS86"/>
<evidence type="ECO:0000256" key="2">
    <source>
        <dbReference type="ARBA" id="ARBA00010350"/>
    </source>
</evidence>
<sequence length="258" mass="27716">MAFDNSPFRAGAQPQGYAGSQVEVDQGLRSFMLGVYNNMVVGLGISGLVALALNMAVQTGTIVANYKGVPLNQLGVFIYGSWFKYILMLAPLAFIFVFTFRMDRMSAASARTAFWAFAAVMGASLSSMLLAFTGASVVRVFFITAATFGGLSLYGYTTKRSLSGMGSFLIMGLIGIIIASLVNIFLASSALQFAISVIGVLIFAGLTAYDTQKLKEMYLYSGFDAEGAAKMSVNGALTLYLDFINMFQFLLSLLGDRR</sequence>
<proteinExistence type="inferred from homology"/>
<accession>A0A2N9AS86</accession>
<keyword evidence="3 6" id="KW-0812">Transmembrane</keyword>
<feature type="transmembrane region" description="Helical" evidence="6">
    <location>
        <begin position="138"/>
        <end position="156"/>
    </location>
</feature>
<keyword evidence="5 6" id="KW-0472">Membrane</keyword>
<feature type="transmembrane region" description="Helical" evidence="6">
    <location>
        <begin position="35"/>
        <end position="57"/>
    </location>
</feature>
<dbReference type="Pfam" id="PF01027">
    <property type="entry name" value="Bax1-I"/>
    <property type="match status" value="1"/>
</dbReference>
<evidence type="ECO:0000256" key="6">
    <source>
        <dbReference type="RuleBase" id="RU004379"/>
    </source>
</evidence>
<dbReference type="PANTHER" id="PTHR23291:SF50">
    <property type="entry name" value="PROTEIN LIFEGUARD 4"/>
    <property type="match status" value="1"/>
</dbReference>
<evidence type="ECO:0000313" key="7">
    <source>
        <dbReference type="EMBL" id="SOR30208.1"/>
    </source>
</evidence>
<name>A0A2N9AS86_METEX</name>
<evidence type="ECO:0000256" key="5">
    <source>
        <dbReference type="ARBA" id="ARBA00023136"/>
    </source>
</evidence>
<protein>
    <recommendedName>
        <fullName evidence="9">Bax inhibitor-1/YccA family protein</fullName>
    </recommendedName>
</protein>
<feature type="transmembrane region" description="Helical" evidence="6">
    <location>
        <begin position="77"/>
        <end position="100"/>
    </location>
</feature>
<dbReference type="GO" id="GO:0005886">
    <property type="term" value="C:plasma membrane"/>
    <property type="evidence" value="ECO:0007669"/>
    <property type="project" value="TreeGrafter"/>
</dbReference>
<comment type="similarity">
    <text evidence="2 6">Belongs to the BI1 family.</text>
</comment>
<keyword evidence="4 6" id="KW-1133">Transmembrane helix</keyword>
<dbReference type="Proteomes" id="UP000233769">
    <property type="component" value="Chromosome tk0001"/>
</dbReference>
<gene>
    <name evidence="7" type="primary">ybhL</name>
    <name evidence="7" type="ORF">TK0001_3606</name>
</gene>
<evidence type="ECO:0000256" key="3">
    <source>
        <dbReference type="ARBA" id="ARBA00022692"/>
    </source>
</evidence>
<dbReference type="CDD" id="cd10432">
    <property type="entry name" value="BI-1-like_bacterial"/>
    <property type="match status" value="1"/>
</dbReference>
<evidence type="ECO:0000313" key="8">
    <source>
        <dbReference type="Proteomes" id="UP000233769"/>
    </source>
</evidence>
<dbReference type="InterPro" id="IPR006214">
    <property type="entry name" value="Bax_inhibitor_1-related"/>
</dbReference>
<evidence type="ECO:0008006" key="9">
    <source>
        <dbReference type="Google" id="ProtNLM"/>
    </source>
</evidence>
<evidence type="ECO:0000256" key="1">
    <source>
        <dbReference type="ARBA" id="ARBA00004141"/>
    </source>
</evidence>
<organism evidence="7 8">
    <name type="scientific">Methylorubrum extorquens</name>
    <name type="common">Methylobacterium dichloromethanicum</name>
    <name type="synonym">Methylobacterium extorquens</name>
    <dbReference type="NCBI Taxonomy" id="408"/>
    <lineage>
        <taxon>Bacteria</taxon>
        <taxon>Pseudomonadati</taxon>
        <taxon>Pseudomonadota</taxon>
        <taxon>Alphaproteobacteria</taxon>
        <taxon>Hyphomicrobiales</taxon>
        <taxon>Methylobacteriaceae</taxon>
        <taxon>Methylorubrum</taxon>
    </lineage>
</organism>
<feature type="transmembrane region" description="Helical" evidence="6">
    <location>
        <begin position="193"/>
        <end position="211"/>
    </location>
</feature>
<dbReference type="EMBL" id="LT962688">
    <property type="protein sequence ID" value="SOR30208.1"/>
    <property type="molecule type" value="Genomic_DNA"/>
</dbReference>
<feature type="transmembrane region" description="Helical" evidence="6">
    <location>
        <begin position="112"/>
        <end position="132"/>
    </location>
</feature>